<keyword evidence="8" id="KW-1185">Reference proteome</keyword>
<comment type="caution">
    <text evidence="7">The sequence shown here is derived from an EMBL/GenBank/DDBJ whole genome shotgun (WGS) entry which is preliminary data.</text>
</comment>
<protein>
    <submittedName>
        <fullName evidence="7">Tandem-95 repeat protein</fullName>
    </submittedName>
</protein>
<dbReference type="Pfam" id="PF12256">
    <property type="entry name" value="TcdB_toxin_midN"/>
    <property type="match status" value="1"/>
</dbReference>
<organism evidence="7 8">
    <name type="scientific">Aliikangiella coralliicola</name>
    <dbReference type="NCBI Taxonomy" id="2592383"/>
    <lineage>
        <taxon>Bacteria</taxon>
        <taxon>Pseudomonadati</taxon>
        <taxon>Pseudomonadota</taxon>
        <taxon>Gammaproteobacteria</taxon>
        <taxon>Oceanospirillales</taxon>
        <taxon>Pleioneaceae</taxon>
        <taxon>Aliikangiella</taxon>
    </lineage>
</organism>
<dbReference type="Pfam" id="PF03534">
    <property type="entry name" value="SpvB"/>
    <property type="match status" value="1"/>
</dbReference>
<dbReference type="InterPro" id="IPR022045">
    <property type="entry name" value="TcdB_toxin_mid/N"/>
</dbReference>
<keyword evidence="2" id="KW-0964">Secreted</keyword>
<dbReference type="InterPro" id="IPR013517">
    <property type="entry name" value="FG-GAP"/>
</dbReference>
<dbReference type="RefSeq" id="WP_142935523.1">
    <property type="nucleotide sequence ID" value="NZ_ML660177.1"/>
</dbReference>
<comment type="subcellular location">
    <subcellularLocation>
        <location evidence="1">Secreted</location>
    </subcellularLocation>
</comment>
<dbReference type="InterPro" id="IPR003284">
    <property type="entry name" value="Sal_SpvB"/>
</dbReference>
<evidence type="ECO:0000313" key="8">
    <source>
        <dbReference type="Proteomes" id="UP000315439"/>
    </source>
</evidence>
<evidence type="ECO:0000256" key="1">
    <source>
        <dbReference type="ARBA" id="ARBA00004613"/>
    </source>
</evidence>
<keyword evidence="4" id="KW-0843">Virulence</keyword>
<dbReference type="GO" id="GO:0005737">
    <property type="term" value="C:cytoplasm"/>
    <property type="evidence" value="ECO:0007669"/>
    <property type="project" value="InterPro"/>
</dbReference>
<evidence type="ECO:0000259" key="6">
    <source>
        <dbReference type="Pfam" id="PF17892"/>
    </source>
</evidence>
<dbReference type="EMBL" id="VIKS01000021">
    <property type="protein sequence ID" value="TQV79517.1"/>
    <property type="molecule type" value="Genomic_DNA"/>
</dbReference>
<accession>A0A545TQM7</accession>
<gene>
    <name evidence="7" type="ORF">FLL46_26845</name>
</gene>
<dbReference type="SUPFAM" id="SSF69318">
    <property type="entry name" value="Integrin alpha N-terminal domain"/>
    <property type="match status" value="2"/>
</dbReference>
<reference evidence="7 8" key="1">
    <citation type="submission" date="2019-07" db="EMBL/GenBank/DDBJ databases">
        <title>Draft genome for Aliikangiella sp. M105.</title>
        <authorList>
            <person name="Wang G."/>
        </authorList>
    </citation>
    <scope>NUCLEOTIDE SEQUENCE [LARGE SCALE GENOMIC DNA]</scope>
    <source>
        <strain evidence="7 8">M105</strain>
    </source>
</reference>
<sequence>NTIIPDANFNGSLIVPVVVGDGFANSDIFNATVTVNAVNDKPVINSHTIPAVNEDSSLTIQLSHLDISDVDSNSFTVTVHDGANYSKVGNTITPEANFNGTITIPVTVNDGSASSDALNASVTVNAINDAPVIAEGAAQTIATDQDNAQSFTLNASDVDNSTLTWSEYTSPSHGSVSGYGAGLQKSLTYTPASGFHGTDSFVVQVSDGIAVDRVTVSVQVNQVNQEFAEKFSGIVSDAALVTPSVPANQAVGAVEGQAGVSGGAATYSVPIAIPPGRNGMQPNVSLSYSSKSGNGKVGMGWSLSAGSSIHRCGQIAAIDTYGLGVTYNAGTDKLCLDGQRLIVVEGNYGESGAIYRTELDSFVKVTQFNGINNGTSQFRVDTKGGRKLYYGWEADARHSASGRSEILSWAIKREEDQHQNAIVYQYTTYGAGEHLLTAIDYTEKLNEAADRKVEFIYPDTERSDKSVRYLAGGKTEQTRLLESIKTSYNDTVVRQYNLAYQTSSLSERAILKSIEECAFKDSIETCLPKTDLTSYAPALGWNSVSSNNANDSQIPGFGQIDNYDQIRMKDLNGDGVAEILYLDREQQSPGVYGHDIRVYQLDANGQYQKVAEVTDDVMAPQIYGGIEGDINGDGIRDFIAAESNRRLVYLQFEQDFTLTKHPTSFYLTDDYDLLHAGAGAQLIDMDADGYQDIVFTSLGINGQIQVAYYRNKATGAIDFNGPYTMYNLTRGGQWSADQTASLMDMDGDGLLDIVLSHQKGFDLPQSAGVLEASIAFASRNASGVIQVSERDATQLGLPTNHHLNQYNWADLNGDGLKDFVRAVKTGNSFDWKVRLNQGNRTFAAEQSLGTSLGLHQWPLVKNDVGPYKVQARFGGMRVADVDGDGADEVLVATGTSDTACFHATGFNWDPDSRMLAVESCNDAIRLPEHENIENPGEMLSESLGIFDARRFHWSVLDFKVDSSSQVKHSRTTSNVAYAPIAGLGYLDGALSTPLQLTDYNNDGHLDLFFRTLSGHNYNGGFTFGGQVIPNGGRSLVFTGTNKPATGFFVQANSGVHSTRQPDTLYEVKDGLDKKSRWDYAPISRAENVNGTRLYTVPENREDWYTTKDSKREHFYFTSSMPVVSSFYQSNGVGSENETTYRYKEAVYNRMGRGFQGFRTIIVDSPAQLNTSDEVSDKTRAVTDFHQIFPKAGKIEEVRTCLASDGIETCSPTTPLSYTKNIYFEKKTAESSDSNSEDVYWVVPYSTVTKTYALDSRTKQYSKSTTIINAGDVDNYGNVEKSTHWLENGFSKVETQTVSTFTNDADNWWIGKLIGSKVTTKTVFNTSKAYDSLLDPVKQIQTTYTWTENRQPDVITTDVLQGDGQSMVVDTDYNPYGLPTSVKTYPKGDVNNFREVTTT</sequence>
<dbReference type="OrthoDB" id="9815414at2"/>
<dbReference type="Pfam" id="PF17892">
    <property type="entry name" value="Cadherin_5"/>
    <property type="match status" value="1"/>
</dbReference>
<evidence type="ECO:0000259" key="5">
    <source>
        <dbReference type="Pfam" id="PF12256"/>
    </source>
</evidence>
<feature type="non-terminal residue" evidence="7">
    <location>
        <position position="1"/>
    </location>
</feature>
<dbReference type="GO" id="GO:0005576">
    <property type="term" value="C:extracellular region"/>
    <property type="evidence" value="ECO:0007669"/>
    <property type="project" value="UniProtKB-SubCell"/>
</dbReference>
<proteinExistence type="predicted"/>
<dbReference type="NCBIfam" id="NF012211">
    <property type="entry name" value="tand_rpt_95"/>
    <property type="match status" value="2"/>
</dbReference>
<dbReference type="Gene3D" id="2.60.40.3440">
    <property type="match status" value="1"/>
</dbReference>
<feature type="domain" description="Insecticide toxin TcdB middle/N-terminal" evidence="5">
    <location>
        <begin position="1043"/>
        <end position="1184"/>
    </location>
</feature>
<evidence type="ECO:0000256" key="4">
    <source>
        <dbReference type="ARBA" id="ARBA00023026"/>
    </source>
</evidence>
<dbReference type="InterPro" id="IPR028994">
    <property type="entry name" value="Integrin_alpha_N"/>
</dbReference>
<evidence type="ECO:0000256" key="3">
    <source>
        <dbReference type="ARBA" id="ARBA00022729"/>
    </source>
</evidence>
<dbReference type="Proteomes" id="UP000315439">
    <property type="component" value="Unassembled WGS sequence"/>
</dbReference>
<evidence type="ECO:0000313" key="7">
    <source>
        <dbReference type="EMBL" id="TQV79517.1"/>
    </source>
</evidence>
<evidence type="ECO:0000256" key="2">
    <source>
        <dbReference type="ARBA" id="ARBA00022525"/>
    </source>
</evidence>
<dbReference type="Pfam" id="PF17963">
    <property type="entry name" value="Big_9"/>
    <property type="match status" value="1"/>
</dbReference>
<keyword evidence="3" id="KW-0732">Signal</keyword>
<dbReference type="InterPro" id="IPR041690">
    <property type="entry name" value="Cadherin_5"/>
</dbReference>
<dbReference type="Gene3D" id="2.130.10.130">
    <property type="entry name" value="Integrin alpha, N-terminal"/>
    <property type="match status" value="1"/>
</dbReference>
<name>A0A545TQM7_9GAMM</name>
<feature type="domain" description="Cadherin-like" evidence="6">
    <location>
        <begin position="38"/>
        <end position="125"/>
    </location>
</feature>
<dbReference type="Pfam" id="PF13517">
    <property type="entry name" value="FG-GAP_3"/>
    <property type="match status" value="1"/>
</dbReference>
<feature type="non-terminal residue" evidence="7">
    <location>
        <position position="1398"/>
    </location>
</feature>